<dbReference type="RefSeq" id="WP_066787540.1">
    <property type="nucleotide sequence ID" value="NZ_CP014806.1"/>
</dbReference>
<dbReference type="PANTHER" id="PTHR43792:SF13">
    <property type="entry name" value="ACETYLTRANSFERASE"/>
    <property type="match status" value="1"/>
</dbReference>
<reference evidence="3" key="2">
    <citation type="submission" date="2016-03" db="EMBL/GenBank/DDBJ databases">
        <authorList>
            <person name="Ploux O."/>
        </authorList>
    </citation>
    <scope>NUCLEOTIDE SEQUENCE [LARGE SCALE GENOMIC DNA]</scope>
    <source>
        <strain evidence="3">PP9</strain>
    </source>
</reference>
<dbReference type="Proteomes" id="UP000076021">
    <property type="component" value="Chromosome"/>
</dbReference>
<name>A0A143HBS2_9BACL</name>
<dbReference type="AlphaFoldDB" id="A0A143HBS2"/>
<feature type="domain" description="N-acetyltransferase" evidence="1">
    <location>
        <begin position="9"/>
        <end position="176"/>
    </location>
</feature>
<dbReference type="InterPro" id="IPR051531">
    <property type="entry name" value="N-acetyltransferase"/>
</dbReference>
<dbReference type="InterPro" id="IPR016181">
    <property type="entry name" value="Acyl_CoA_acyltransferase"/>
</dbReference>
<dbReference type="PANTHER" id="PTHR43792">
    <property type="entry name" value="GNAT FAMILY, PUTATIVE (AFU_ORTHOLOGUE AFUA_3G00765)-RELATED-RELATED"/>
    <property type="match status" value="1"/>
</dbReference>
<dbReference type="PROSITE" id="PS51186">
    <property type="entry name" value="GNAT"/>
    <property type="match status" value="1"/>
</dbReference>
<dbReference type="SUPFAM" id="SSF55729">
    <property type="entry name" value="Acyl-CoA N-acyltransferases (Nat)"/>
    <property type="match status" value="1"/>
</dbReference>
<reference evidence="2 3" key="1">
    <citation type="journal article" date="2016" name="Genome Announc.">
        <title>Whole-Genome Sequence of Rummeliibacillus stabekisii Strain PP9 Isolated from Antarctic Soil.</title>
        <authorList>
            <person name="da Mota F.F."/>
            <person name="Vollu R.E."/>
            <person name="Jurelevicius D."/>
            <person name="Seldin L."/>
        </authorList>
    </citation>
    <scope>NUCLEOTIDE SEQUENCE [LARGE SCALE GENOMIC DNA]</scope>
    <source>
        <strain evidence="2 3">PP9</strain>
    </source>
</reference>
<dbReference type="GO" id="GO:0016747">
    <property type="term" value="F:acyltransferase activity, transferring groups other than amino-acyl groups"/>
    <property type="evidence" value="ECO:0007669"/>
    <property type="project" value="InterPro"/>
</dbReference>
<keyword evidence="2" id="KW-0808">Transferase</keyword>
<evidence type="ECO:0000313" key="2">
    <source>
        <dbReference type="EMBL" id="AMW99152.1"/>
    </source>
</evidence>
<gene>
    <name evidence="2" type="ORF">ATY39_06570</name>
</gene>
<keyword evidence="3" id="KW-1185">Reference proteome</keyword>
<dbReference type="OrthoDB" id="452315at2"/>
<organism evidence="2 3">
    <name type="scientific">Rummeliibacillus stabekisii</name>
    <dbReference type="NCBI Taxonomy" id="241244"/>
    <lineage>
        <taxon>Bacteria</taxon>
        <taxon>Bacillati</taxon>
        <taxon>Bacillota</taxon>
        <taxon>Bacilli</taxon>
        <taxon>Bacillales</taxon>
        <taxon>Caryophanaceae</taxon>
        <taxon>Rummeliibacillus</taxon>
    </lineage>
</organism>
<evidence type="ECO:0000313" key="3">
    <source>
        <dbReference type="Proteomes" id="UP000076021"/>
    </source>
</evidence>
<dbReference type="KEGG" id="rst:ATY39_06570"/>
<dbReference type="STRING" id="241244.ATY39_06570"/>
<dbReference type="EMBL" id="CP014806">
    <property type="protein sequence ID" value="AMW99152.1"/>
    <property type="molecule type" value="Genomic_DNA"/>
</dbReference>
<dbReference type="Pfam" id="PF13302">
    <property type="entry name" value="Acetyltransf_3"/>
    <property type="match status" value="1"/>
</dbReference>
<accession>A0A143HBS2</accession>
<evidence type="ECO:0000259" key="1">
    <source>
        <dbReference type="PROSITE" id="PS51186"/>
    </source>
</evidence>
<dbReference type="Gene3D" id="3.40.630.30">
    <property type="match status" value="1"/>
</dbReference>
<proteinExistence type="predicted"/>
<dbReference type="InterPro" id="IPR000182">
    <property type="entry name" value="GNAT_dom"/>
</dbReference>
<sequence>MKELDTERVRIVPLDAESLRLFIDDICKLQDVFHLEKSELLLDEEIKDAMKYRLSKVLKDSSNYYWHTNWLIISKELNSIIGGIMLKGLPDENGEVIIGYFTFPCYQGKGYMTETIKVLASWILDQPLVKRVIADTEKENKASHKVLEKNGARLYKETEDLYFWELSKKTMNLHIE</sequence>
<protein>
    <submittedName>
        <fullName evidence="2">Alanine acetyltransferase</fullName>
    </submittedName>
</protein>